<keyword evidence="5 8" id="KW-0547">Nucleotide-binding</keyword>
<dbReference type="GO" id="GO:0005829">
    <property type="term" value="C:cytosol"/>
    <property type="evidence" value="ECO:0007669"/>
    <property type="project" value="TreeGrafter"/>
</dbReference>
<feature type="binding site" evidence="8">
    <location>
        <begin position="46"/>
        <end position="53"/>
    </location>
    <ligand>
        <name>ATP</name>
        <dbReference type="ChEBI" id="CHEBI:30616"/>
    </ligand>
</feature>
<feature type="binding site" evidence="8">
    <location>
        <position position="193"/>
    </location>
    <ligand>
        <name>ATP</name>
        <dbReference type="ChEBI" id="CHEBI:30616"/>
    </ligand>
</feature>
<dbReference type="NCBIfam" id="TIGR00018">
    <property type="entry name" value="panC"/>
    <property type="match status" value="1"/>
</dbReference>
<comment type="caution">
    <text evidence="9">The sequence shown here is derived from an EMBL/GenBank/DDBJ whole genome shotgun (WGS) entry which is preliminary data.</text>
</comment>
<dbReference type="GO" id="GO:0005524">
    <property type="term" value="F:ATP binding"/>
    <property type="evidence" value="ECO:0007669"/>
    <property type="project" value="UniProtKB-KW"/>
</dbReference>
<feature type="binding site" evidence="8">
    <location>
        <begin position="201"/>
        <end position="204"/>
    </location>
    <ligand>
        <name>ATP</name>
        <dbReference type="ChEBI" id="CHEBI:30616"/>
    </ligand>
</feature>
<evidence type="ECO:0000256" key="2">
    <source>
        <dbReference type="ARBA" id="ARBA00009256"/>
    </source>
</evidence>
<feature type="binding site" evidence="8">
    <location>
        <position position="77"/>
    </location>
    <ligand>
        <name>(R)-pantoate</name>
        <dbReference type="ChEBI" id="CHEBI:15980"/>
    </ligand>
</feature>
<dbReference type="STRING" id="1357400.HMPREF2086_00169"/>
<dbReference type="CDD" id="cd00560">
    <property type="entry name" value="PanC"/>
    <property type="match status" value="1"/>
</dbReference>
<dbReference type="InterPro" id="IPR003721">
    <property type="entry name" value="Pantoate_ligase"/>
</dbReference>
<dbReference type="GO" id="GO:0015940">
    <property type="term" value="P:pantothenate biosynthetic process"/>
    <property type="evidence" value="ECO:0007669"/>
    <property type="project" value="UniProtKB-UniRule"/>
</dbReference>
<evidence type="ECO:0000256" key="3">
    <source>
        <dbReference type="ARBA" id="ARBA00022598"/>
    </source>
</evidence>
<keyword evidence="6 8" id="KW-0067">ATP-binding</keyword>
<dbReference type="UniPathway" id="UPA00028">
    <property type="reaction ID" value="UER00005"/>
</dbReference>
<feature type="binding site" evidence="8">
    <location>
        <begin position="164"/>
        <end position="167"/>
    </location>
    <ligand>
        <name>ATP</name>
        <dbReference type="ChEBI" id="CHEBI:30616"/>
    </ligand>
</feature>
<dbReference type="EC" id="6.3.2.1" evidence="8"/>
<proteinExistence type="inferred from homology"/>
<comment type="subunit">
    <text evidence="8">Homodimer.</text>
</comment>
<dbReference type="EMBL" id="AZJI01000001">
    <property type="protein sequence ID" value="ETD24835.1"/>
    <property type="molecule type" value="Genomic_DNA"/>
</dbReference>
<sequence>MSKITLLKTPKELQAYCIKARENAKSTKSTDKKGNKKSTLGLVPTMGALHAGHSSLISTSIKQNSHTIVSIFVNPAQFSPSEDLATYPRTIEADIARCEELGASAVFLPQASDMYQSDDEASINPPKSLACVLEGFARPSHFGGVLQVIMKLFWLSCADNAYFGRKDAQQLLVIQKMVKDFFIPISIVPCPIVRDKDGLALSSRNAYLSKEEREIALAIPKAIESMKKHYDEISAKSKNHKVDSKKVPSAKEVLSVGQKVLQNSGVELDYLEACDYELKRTDTLTPDKSIILLAGFVGKTRLLDNLWL</sequence>
<comment type="subcellular location">
    <subcellularLocation>
        <location evidence="8">Cytoplasm</location>
    </subcellularLocation>
</comment>
<dbReference type="AlphaFoldDB" id="V8CCT7"/>
<comment type="similarity">
    <text evidence="2 8">Belongs to the pantothenate synthetase family.</text>
</comment>
<evidence type="ECO:0000256" key="4">
    <source>
        <dbReference type="ARBA" id="ARBA00022655"/>
    </source>
</evidence>
<evidence type="ECO:0000256" key="8">
    <source>
        <dbReference type="HAMAP-Rule" id="MF_00158"/>
    </source>
</evidence>
<evidence type="ECO:0000256" key="6">
    <source>
        <dbReference type="ARBA" id="ARBA00022840"/>
    </source>
</evidence>
<feature type="binding site" evidence="8">
    <location>
        <position position="170"/>
    </location>
    <ligand>
        <name>(R)-pantoate</name>
        <dbReference type="ChEBI" id="CHEBI:15980"/>
    </ligand>
</feature>
<dbReference type="OrthoDB" id="9773087at2"/>
<dbReference type="GO" id="GO:0004592">
    <property type="term" value="F:pantoate-beta-alanine ligase activity"/>
    <property type="evidence" value="ECO:0007669"/>
    <property type="project" value="UniProtKB-UniRule"/>
</dbReference>
<dbReference type="Gene3D" id="3.40.50.620">
    <property type="entry name" value="HUPs"/>
    <property type="match status" value="1"/>
</dbReference>
<reference evidence="9 10" key="1">
    <citation type="journal article" date="2014" name="Genome Announc.">
        <title>Draft genome sequences of six enterohepatic helicobacter species isolated from humans and one from rhesus macaques.</title>
        <authorList>
            <person name="Shen Z."/>
            <person name="Sheh A."/>
            <person name="Young S.K."/>
            <person name="Abouelliel A."/>
            <person name="Ward D.V."/>
            <person name="Earl A.M."/>
            <person name="Fox J.G."/>
        </authorList>
    </citation>
    <scope>NUCLEOTIDE SEQUENCE [LARGE SCALE GENOMIC DNA]</scope>
    <source>
        <strain evidence="9 10">MIT 99-5501</strain>
    </source>
</reference>
<dbReference type="Proteomes" id="UP000018731">
    <property type="component" value="Unassembled WGS sequence"/>
</dbReference>
<dbReference type="Pfam" id="PF02569">
    <property type="entry name" value="Pantoate_ligase"/>
    <property type="match status" value="1"/>
</dbReference>
<keyword evidence="4 8" id="KW-0566">Pantothenate biosynthesis</keyword>
<organism evidence="9 10">
    <name type="scientific">Helicobacter macacae MIT 99-5501</name>
    <dbReference type="NCBI Taxonomy" id="1357400"/>
    <lineage>
        <taxon>Bacteria</taxon>
        <taxon>Pseudomonadati</taxon>
        <taxon>Campylobacterota</taxon>
        <taxon>Epsilonproteobacteria</taxon>
        <taxon>Campylobacterales</taxon>
        <taxon>Helicobacteraceae</taxon>
        <taxon>Helicobacter</taxon>
    </lineage>
</organism>
<dbReference type="eggNOG" id="COG0414">
    <property type="taxonomic scope" value="Bacteria"/>
</dbReference>
<comment type="pathway">
    <text evidence="1 8">Cofactor biosynthesis; (R)-pantothenate biosynthesis; (R)-pantothenate from (R)-pantoate and beta-alanine: step 1/1.</text>
</comment>
<comment type="miscellaneous">
    <text evidence="8">The reaction proceeds by a bi uni uni bi ping pong mechanism.</text>
</comment>
<dbReference type="Gene3D" id="3.30.1300.10">
    <property type="entry name" value="Pantoate-beta-alanine ligase, C-terminal domain"/>
    <property type="match status" value="1"/>
</dbReference>
<evidence type="ECO:0000313" key="9">
    <source>
        <dbReference type="EMBL" id="ETD24835.1"/>
    </source>
</evidence>
<evidence type="ECO:0000313" key="10">
    <source>
        <dbReference type="Proteomes" id="UP000018731"/>
    </source>
</evidence>
<dbReference type="PANTHER" id="PTHR21299">
    <property type="entry name" value="CYTIDYLATE KINASE/PANTOATE-BETA-ALANINE LIGASE"/>
    <property type="match status" value="1"/>
</dbReference>
<gene>
    <name evidence="8" type="primary">panC</name>
    <name evidence="9" type="ORF">HMPREF2086_00169</name>
</gene>
<dbReference type="InterPro" id="IPR014729">
    <property type="entry name" value="Rossmann-like_a/b/a_fold"/>
</dbReference>
<evidence type="ECO:0000256" key="1">
    <source>
        <dbReference type="ARBA" id="ARBA00004990"/>
    </source>
</evidence>
<keyword evidence="8" id="KW-0963">Cytoplasm</keyword>
<dbReference type="HAMAP" id="MF_00158">
    <property type="entry name" value="PanC"/>
    <property type="match status" value="1"/>
</dbReference>
<dbReference type="PATRIC" id="fig|1357400.3.peg.246"/>
<keyword evidence="10" id="KW-1185">Reference proteome</keyword>
<comment type="function">
    <text evidence="8">Catalyzes the condensation of pantoate with beta-alanine in an ATP-dependent reaction via a pantoyl-adenylate intermediate.</text>
</comment>
<dbReference type="SUPFAM" id="SSF52374">
    <property type="entry name" value="Nucleotidylyl transferase"/>
    <property type="match status" value="1"/>
</dbReference>
<dbReference type="PANTHER" id="PTHR21299:SF1">
    <property type="entry name" value="PANTOATE--BETA-ALANINE LIGASE"/>
    <property type="match status" value="1"/>
</dbReference>
<feature type="active site" description="Proton donor" evidence="8">
    <location>
        <position position="53"/>
    </location>
</feature>
<accession>V8CCT7</accession>
<dbReference type="InterPro" id="IPR042176">
    <property type="entry name" value="Pantoate_ligase_C"/>
</dbReference>
<evidence type="ECO:0000256" key="7">
    <source>
        <dbReference type="ARBA" id="ARBA00048258"/>
    </source>
</evidence>
<evidence type="ECO:0000256" key="5">
    <source>
        <dbReference type="ARBA" id="ARBA00022741"/>
    </source>
</evidence>
<feature type="binding site" evidence="8">
    <location>
        <position position="77"/>
    </location>
    <ligand>
        <name>beta-alanine</name>
        <dbReference type="ChEBI" id="CHEBI:57966"/>
    </ligand>
</feature>
<protein>
    <recommendedName>
        <fullName evidence="8">Pantothenate synthetase</fullName>
        <shortName evidence="8">PS</shortName>
        <ecNumber evidence="8">6.3.2.1</ecNumber>
    </recommendedName>
    <alternativeName>
        <fullName evidence="8">Pantoate--beta-alanine ligase</fullName>
    </alternativeName>
    <alternativeName>
        <fullName evidence="8">Pantoate-activating enzyme</fullName>
    </alternativeName>
</protein>
<keyword evidence="3 8" id="KW-0436">Ligase</keyword>
<comment type="catalytic activity">
    <reaction evidence="7 8">
        <text>(R)-pantoate + beta-alanine + ATP = (R)-pantothenate + AMP + diphosphate + H(+)</text>
        <dbReference type="Rhea" id="RHEA:10912"/>
        <dbReference type="ChEBI" id="CHEBI:15378"/>
        <dbReference type="ChEBI" id="CHEBI:15980"/>
        <dbReference type="ChEBI" id="CHEBI:29032"/>
        <dbReference type="ChEBI" id="CHEBI:30616"/>
        <dbReference type="ChEBI" id="CHEBI:33019"/>
        <dbReference type="ChEBI" id="CHEBI:57966"/>
        <dbReference type="ChEBI" id="CHEBI:456215"/>
        <dbReference type="EC" id="6.3.2.1"/>
    </reaction>
</comment>
<name>V8CCT7_9HELI</name>
<dbReference type="HOGENOM" id="CLU_047148_0_2_7"/>